<comment type="caution">
    <text evidence="1">The sequence shown here is derived from an EMBL/GenBank/DDBJ whole genome shotgun (WGS) entry which is preliminary data.</text>
</comment>
<protein>
    <submittedName>
        <fullName evidence="1">Uncharacterized protein</fullName>
    </submittedName>
</protein>
<reference evidence="1 2" key="1">
    <citation type="submission" date="2014-07" db="EMBL/GenBank/DDBJ databases">
        <title>Genome of Chryseobacterium soli DSM 19298.</title>
        <authorList>
            <person name="Stropko S.J."/>
            <person name="Pipes S.E."/>
            <person name="Newman J."/>
        </authorList>
    </citation>
    <scope>NUCLEOTIDE SEQUENCE [LARGE SCALE GENOMIC DNA]</scope>
    <source>
        <strain evidence="1 2">DSM 19298</strain>
    </source>
</reference>
<dbReference type="RefSeq" id="WP_034713058.1">
    <property type="nucleotide sequence ID" value="NZ_JPRH01000006.1"/>
</dbReference>
<proteinExistence type="predicted"/>
<dbReference type="OrthoDB" id="1238206at2"/>
<keyword evidence="2" id="KW-1185">Reference proteome</keyword>
<accession>A0A086A4S9</accession>
<evidence type="ECO:0000313" key="1">
    <source>
        <dbReference type="EMBL" id="KFF11693.1"/>
    </source>
</evidence>
<dbReference type="Proteomes" id="UP000028705">
    <property type="component" value="Unassembled WGS sequence"/>
</dbReference>
<name>A0A086A4S9_9FLAO</name>
<dbReference type="STRING" id="445961.IW15_15925"/>
<organism evidence="1 2">
    <name type="scientific">Chryseobacterium soli</name>
    <dbReference type="NCBI Taxonomy" id="445961"/>
    <lineage>
        <taxon>Bacteria</taxon>
        <taxon>Pseudomonadati</taxon>
        <taxon>Bacteroidota</taxon>
        <taxon>Flavobacteriia</taxon>
        <taxon>Flavobacteriales</taxon>
        <taxon>Weeksellaceae</taxon>
        <taxon>Chryseobacterium group</taxon>
        <taxon>Chryseobacterium</taxon>
    </lineage>
</organism>
<dbReference type="AlphaFoldDB" id="A0A086A4S9"/>
<sequence length="238" mass="27839">MRIAIILVATLLATCSKRSDNKPIQSVEIKKNKITDILEDDKRLFTYVYDEKDLPIEVISYNEQTNTIESKSNYNYQNGKFNYVSQGNVKDVDYTQSVLNYLYQAKDLSTKGIKIEHPEIVSSEVNDLATILTVGKNYDDFKKDSVVNGNEKTIIYKNFNKKIRFNPSYITLFIPEGEIVKDYNLVIKDSLPIKETFLLENNQSLRREYFYDKNRIKKITYISSDPTNKLQREFIYKN</sequence>
<evidence type="ECO:0000313" key="2">
    <source>
        <dbReference type="Proteomes" id="UP000028705"/>
    </source>
</evidence>
<dbReference type="EMBL" id="JPRH01000006">
    <property type="protein sequence ID" value="KFF11693.1"/>
    <property type="molecule type" value="Genomic_DNA"/>
</dbReference>
<gene>
    <name evidence="1" type="ORF">IW15_15925</name>
</gene>